<dbReference type="GO" id="GO:0005886">
    <property type="term" value="C:plasma membrane"/>
    <property type="evidence" value="ECO:0007669"/>
    <property type="project" value="TreeGrafter"/>
</dbReference>
<dbReference type="GO" id="GO:0020037">
    <property type="term" value="F:heme binding"/>
    <property type="evidence" value="ECO:0007669"/>
    <property type="project" value="InterPro"/>
</dbReference>
<feature type="transmembrane region" description="Helical" evidence="6">
    <location>
        <begin position="953"/>
        <end position="970"/>
    </location>
</feature>
<feature type="transmembrane region" description="Helical" evidence="6">
    <location>
        <begin position="977"/>
        <end position="999"/>
    </location>
</feature>
<feature type="transmembrane region" description="Helical" evidence="6">
    <location>
        <begin position="871"/>
        <end position="897"/>
    </location>
</feature>
<dbReference type="InterPro" id="IPR002541">
    <property type="entry name" value="Cyt_c_assembly"/>
</dbReference>
<keyword evidence="5 6" id="KW-0472">Membrane</keyword>
<feature type="domain" description="Cytochrome c assembly protein" evidence="7">
    <location>
        <begin position="803"/>
        <end position="1006"/>
    </location>
</feature>
<feature type="transmembrane region" description="Helical" evidence="6">
    <location>
        <begin position="918"/>
        <end position="938"/>
    </location>
</feature>
<feature type="transmembrane region" description="Helical" evidence="6">
    <location>
        <begin position="1019"/>
        <end position="1038"/>
    </location>
</feature>
<feature type="transmembrane region" description="Helical" evidence="6">
    <location>
        <begin position="427"/>
        <end position="445"/>
    </location>
</feature>
<dbReference type="PANTHER" id="PTHR30071:SF1">
    <property type="entry name" value="CYTOCHROME B_B6 PROTEIN-RELATED"/>
    <property type="match status" value="1"/>
</dbReference>
<dbReference type="STRING" id="156994.SAMN04488028_1011055"/>
<evidence type="ECO:0000256" key="3">
    <source>
        <dbReference type="ARBA" id="ARBA00022748"/>
    </source>
</evidence>
<evidence type="ECO:0000259" key="7">
    <source>
        <dbReference type="Pfam" id="PF01578"/>
    </source>
</evidence>
<dbReference type="InterPro" id="IPR045062">
    <property type="entry name" value="Cyt_c_biogenesis_CcsA/CcmC"/>
</dbReference>
<dbReference type="AlphaFoldDB" id="A0A1M6LQ94"/>
<evidence type="ECO:0000256" key="5">
    <source>
        <dbReference type="ARBA" id="ARBA00023136"/>
    </source>
</evidence>
<feature type="transmembrane region" description="Helical" evidence="6">
    <location>
        <begin position="742"/>
        <end position="762"/>
    </location>
</feature>
<dbReference type="GO" id="GO:0017004">
    <property type="term" value="P:cytochrome complex assembly"/>
    <property type="evidence" value="ECO:0007669"/>
    <property type="project" value="UniProtKB-KW"/>
</dbReference>
<accession>A0A1M6LQ94</accession>
<organism evidence="9 10">
    <name type="scientific">Reichenbachiella agariperforans</name>
    <dbReference type="NCBI Taxonomy" id="156994"/>
    <lineage>
        <taxon>Bacteria</taxon>
        <taxon>Pseudomonadati</taxon>
        <taxon>Bacteroidota</taxon>
        <taxon>Cytophagia</taxon>
        <taxon>Cytophagales</taxon>
        <taxon>Reichenbachiellaceae</taxon>
        <taxon>Reichenbachiella</taxon>
    </lineage>
</organism>
<evidence type="ECO:0000313" key="10">
    <source>
        <dbReference type="Proteomes" id="UP000184474"/>
    </source>
</evidence>
<evidence type="ECO:0000256" key="2">
    <source>
        <dbReference type="ARBA" id="ARBA00022692"/>
    </source>
</evidence>
<dbReference type="EMBL" id="FRAA01000001">
    <property type="protein sequence ID" value="SHJ73363.1"/>
    <property type="molecule type" value="Genomic_DNA"/>
</dbReference>
<dbReference type="Pfam" id="PF01578">
    <property type="entry name" value="Cytochrom_C_asm"/>
    <property type="match status" value="1"/>
</dbReference>
<feature type="transmembrane region" description="Helical" evidence="6">
    <location>
        <begin position="465"/>
        <end position="481"/>
    </location>
</feature>
<comment type="subcellular location">
    <subcellularLocation>
        <location evidence="1">Membrane</location>
        <topology evidence="1">Multi-pass membrane protein</topology>
    </subcellularLocation>
</comment>
<dbReference type="Proteomes" id="UP000184474">
    <property type="component" value="Unassembled WGS sequence"/>
</dbReference>
<reference evidence="10" key="1">
    <citation type="submission" date="2016-11" db="EMBL/GenBank/DDBJ databases">
        <authorList>
            <person name="Varghese N."/>
            <person name="Submissions S."/>
        </authorList>
    </citation>
    <scope>NUCLEOTIDE SEQUENCE [LARGE SCALE GENOMIC DNA]</scope>
    <source>
        <strain evidence="10">DSM 26134</strain>
    </source>
</reference>
<feature type="transmembrane region" description="Helical" evidence="6">
    <location>
        <begin position="774"/>
        <end position="797"/>
    </location>
</feature>
<evidence type="ECO:0000259" key="8">
    <source>
        <dbReference type="Pfam" id="PF05140"/>
    </source>
</evidence>
<feature type="transmembrane region" description="Helical" evidence="6">
    <location>
        <begin position="809"/>
        <end position="825"/>
    </location>
</feature>
<dbReference type="RefSeq" id="WP_073120022.1">
    <property type="nucleotide sequence ID" value="NZ_FRAA01000001.1"/>
</dbReference>
<protein>
    <submittedName>
        <fullName evidence="9">Cytochrome c-type biogenesis protein CcsB</fullName>
    </submittedName>
</protein>
<sequence>MKSGIFKVLFSNQLTTVLLLLFAIAMAYGTFLENDFGTQAVQTMIYKAWWFEVIMFLLVLNFAGNIFRYKLLRKEKFPIFLFHVAFIVTLIGAFVTRYYGFEGLMSIREGQAASQIVSQERYLQIEVTKGDYKETYEQQLNLSFFSQPDFDLSFGQNGEVTVEAAAFVPQAEQKVIESKTGGTVLTVVTAGTTGRENLYLQSGGSILVNNYPVTFNNPVPGAVNIYDMDGELKIQSPVELSFMIMATQSGGRLPADTLQDLKLRALYQGEGVAFVVPEIFEHSAVVYRQSEDQQKAKTLDDLLFVKLSDGEIQHEVLLPAFDGNYSDKQHVQLGAYHVDITYGPKPIQLPFEIALNDFELIRYPGSVSPSSYSSRVTVIDGEEQFPYHIYMNNVLDYRGYRFFQASYDTDELGTVLSVNSDWWGTNITYLGYTLLGIGMFLTLFWKNSRFQTINKKLSALNAKKVASTVALVLGLWSGVSAQEAGQQDQQAFLNSIKSSYIPADKANDFGELLVQDLDGRIKPVNTLSSEFLRKVHGRSSFALTPDMKLNSDQQFLMMQINPMVWQAVPIIKIDPKKGAAILETIGKEETKYLAFTDLLDQQGNYLLLDLVEEANRKKPAERSNLDKELIHVDERFNVFFQGLTGYYLKLFPLEGDPENTWFHDKYEGEAFKGEDSVFVKRIMPMYYQSVLKASRDKDWTQADETLSYIRTFQNVKGAAVIPSSNIQRAELLYNKLRLFNHLFSFFWLTGIALLAVAIFSVFYPNNSLVDKSKIGLTAVVFVGFLALTFNLILRWYAAQYPPWSNGYEMIILVSWALMLFGFSFYRKSDFVVPLAALFAGTLLFVAFLDWLNPEITNLVPVLKSYWLKIHVAIIVSSYAPLALSALLGILTLVFMIVEKKGNERLFNSMKELSYISEMSMTIGLFMLTIGTFLGGVWANESWGRYWGWDPKETWALISVIVYATILHLRLVPKLNDLYVYSLASVVGFFSIIMTSFGVNYYLAGLHSYAKGDPVPIPQFVYWIVAGVVVLAILSKWNYKKLHGQKS</sequence>
<keyword evidence="4 6" id="KW-1133">Transmembrane helix</keyword>
<evidence type="ECO:0000313" key="9">
    <source>
        <dbReference type="EMBL" id="SHJ73363.1"/>
    </source>
</evidence>
<evidence type="ECO:0000256" key="6">
    <source>
        <dbReference type="SAM" id="Phobius"/>
    </source>
</evidence>
<evidence type="ECO:0000256" key="4">
    <source>
        <dbReference type="ARBA" id="ARBA00022989"/>
    </source>
</evidence>
<feature type="domain" description="ResB-like" evidence="8">
    <location>
        <begin position="339"/>
        <end position="412"/>
    </location>
</feature>
<keyword evidence="10" id="KW-1185">Reference proteome</keyword>
<dbReference type="Pfam" id="PF05140">
    <property type="entry name" value="ResB"/>
    <property type="match status" value="1"/>
</dbReference>
<dbReference type="PANTHER" id="PTHR30071">
    <property type="entry name" value="HEME EXPORTER PROTEIN C"/>
    <property type="match status" value="1"/>
</dbReference>
<feature type="transmembrane region" description="Helical" evidence="6">
    <location>
        <begin position="48"/>
        <end position="67"/>
    </location>
</feature>
<feature type="transmembrane region" description="Helical" evidence="6">
    <location>
        <begin position="79"/>
        <end position="99"/>
    </location>
</feature>
<dbReference type="InterPro" id="IPR007816">
    <property type="entry name" value="ResB-like_domain"/>
</dbReference>
<keyword evidence="2 6" id="KW-0812">Transmembrane</keyword>
<proteinExistence type="predicted"/>
<feature type="transmembrane region" description="Helical" evidence="6">
    <location>
        <begin position="830"/>
        <end position="851"/>
    </location>
</feature>
<evidence type="ECO:0000256" key="1">
    <source>
        <dbReference type="ARBA" id="ARBA00004141"/>
    </source>
</evidence>
<keyword evidence="3" id="KW-0201">Cytochrome c-type biogenesis</keyword>
<name>A0A1M6LQ94_REIAG</name>
<gene>
    <name evidence="9" type="ORF">SAMN04488028_1011055</name>
</gene>